<evidence type="ECO:0000256" key="1">
    <source>
        <dbReference type="ARBA" id="ARBA00022438"/>
    </source>
</evidence>
<keyword evidence="2" id="KW-0645">Protease</keyword>
<proteinExistence type="inferred from homology"/>
<dbReference type="PRINTS" id="PR00599">
    <property type="entry name" value="MAPEPTIDASE"/>
</dbReference>
<dbReference type="GO" id="GO:0070006">
    <property type="term" value="F:metalloaminopeptidase activity"/>
    <property type="evidence" value="ECO:0007669"/>
    <property type="project" value="InterPro"/>
</dbReference>
<evidence type="ECO:0000256" key="4">
    <source>
        <dbReference type="ARBA" id="ARBA00022801"/>
    </source>
</evidence>
<dbReference type="Pfam" id="PF00557">
    <property type="entry name" value="Peptidase_M24"/>
    <property type="match status" value="1"/>
</dbReference>
<dbReference type="CDD" id="cd01086">
    <property type="entry name" value="MetAP1"/>
    <property type="match status" value="1"/>
</dbReference>
<evidence type="ECO:0000259" key="5">
    <source>
        <dbReference type="Pfam" id="PF00557"/>
    </source>
</evidence>
<dbReference type="AlphaFoldDB" id="X1EDU8"/>
<dbReference type="InterPro" id="IPR036005">
    <property type="entry name" value="Creatinase/aminopeptidase-like"/>
</dbReference>
<dbReference type="NCBIfam" id="TIGR00500">
    <property type="entry name" value="met_pdase_I"/>
    <property type="match status" value="1"/>
</dbReference>
<gene>
    <name evidence="6" type="ORF">S01H4_56651</name>
</gene>
<dbReference type="InterPro" id="IPR000994">
    <property type="entry name" value="Pept_M24"/>
</dbReference>
<keyword evidence="3" id="KW-0479">Metal-binding</keyword>
<accession>X1EDU8</accession>
<dbReference type="PROSITE" id="PS00680">
    <property type="entry name" value="MAP_1"/>
    <property type="match status" value="1"/>
</dbReference>
<keyword evidence="4" id="KW-0378">Hydrolase</keyword>
<keyword evidence="1" id="KW-0031">Aminopeptidase</keyword>
<dbReference type="Gene3D" id="3.90.230.10">
    <property type="entry name" value="Creatinase/methionine aminopeptidase superfamily"/>
    <property type="match status" value="1"/>
</dbReference>
<evidence type="ECO:0000313" key="6">
    <source>
        <dbReference type="EMBL" id="GAH15329.1"/>
    </source>
</evidence>
<dbReference type="GO" id="GO:0006508">
    <property type="term" value="P:proteolysis"/>
    <property type="evidence" value="ECO:0007669"/>
    <property type="project" value="UniProtKB-KW"/>
</dbReference>
<dbReference type="GO" id="GO:0005829">
    <property type="term" value="C:cytosol"/>
    <property type="evidence" value="ECO:0007669"/>
    <property type="project" value="TreeGrafter"/>
</dbReference>
<feature type="domain" description="Peptidase M24" evidence="5">
    <location>
        <begin position="4"/>
        <end position="224"/>
    </location>
</feature>
<reference evidence="6" key="1">
    <citation type="journal article" date="2014" name="Front. Microbiol.">
        <title>High frequency of phylogenetically diverse reductive dehalogenase-homologous genes in deep subseafloor sedimentary metagenomes.</title>
        <authorList>
            <person name="Kawai M."/>
            <person name="Futagami T."/>
            <person name="Toyoda A."/>
            <person name="Takaki Y."/>
            <person name="Nishi S."/>
            <person name="Hori S."/>
            <person name="Arai W."/>
            <person name="Tsubouchi T."/>
            <person name="Morono Y."/>
            <person name="Uchiyama I."/>
            <person name="Ito T."/>
            <person name="Fujiyama A."/>
            <person name="Inagaki F."/>
            <person name="Takami H."/>
        </authorList>
    </citation>
    <scope>NUCLEOTIDE SEQUENCE</scope>
    <source>
        <strain evidence="6">Expedition CK06-06</strain>
    </source>
</reference>
<dbReference type="EMBL" id="BART01032848">
    <property type="protein sequence ID" value="GAH15329.1"/>
    <property type="molecule type" value="Genomic_DNA"/>
</dbReference>
<dbReference type="PANTHER" id="PTHR43330:SF27">
    <property type="entry name" value="METHIONINE AMINOPEPTIDASE"/>
    <property type="match status" value="1"/>
</dbReference>
<dbReference type="HAMAP" id="MF_01974">
    <property type="entry name" value="MetAP_1"/>
    <property type="match status" value="1"/>
</dbReference>
<protein>
    <recommendedName>
        <fullName evidence="5">Peptidase M24 domain-containing protein</fullName>
    </recommendedName>
</protein>
<organism evidence="6">
    <name type="scientific">marine sediment metagenome</name>
    <dbReference type="NCBI Taxonomy" id="412755"/>
    <lineage>
        <taxon>unclassified sequences</taxon>
        <taxon>metagenomes</taxon>
        <taxon>ecological metagenomes</taxon>
    </lineage>
</organism>
<dbReference type="InterPro" id="IPR002467">
    <property type="entry name" value="Pept_M24A_MAP1"/>
</dbReference>
<dbReference type="GO" id="GO:0046872">
    <property type="term" value="F:metal ion binding"/>
    <property type="evidence" value="ECO:0007669"/>
    <property type="project" value="UniProtKB-KW"/>
</dbReference>
<dbReference type="SUPFAM" id="SSF55920">
    <property type="entry name" value="Creatinase/aminopeptidase"/>
    <property type="match status" value="1"/>
</dbReference>
<comment type="caution">
    <text evidence="6">The sequence shown here is derived from an EMBL/GenBank/DDBJ whole genome shotgun (WGS) entry which is preliminary data.</text>
</comment>
<name>X1EDU8_9ZZZZ</name>
<dbReference type="InterPro" id="IPR001714">
    <property type="entry name" value="Pept_M24_MAP"/>
</dbReference>
<sequence length="234" mass="25328">MSRVIGKTLEGMEHLMKPGVRTKEIDEFAEDSLRSRGVEPGFKGYRGYPATVCASRNEVVVHGIPSDETLEEGDIISIDVGGLLEGYYGDSARTFPVGKVSPTAARLLDTAREALERGIEQARVGGRLHDISWAIQNCAESENFNVVRDYVGHGIGRSLHEDPQVPNFGQPGSGPRLREGMVLAIEPMLNAGTSEVKLKNDGWAVVTSDGMLSAHFEHTVAITEAGPEVLTRCL</sequence>
<evidence type="ECO:0000256" key="3">
    <source>
        <dbReference type="ARBA" id="ARBA00022723"/>
    </source>
</evidence>
<evidence type="ECO:0000256" key="2">
    <source>
        <dbReference type="ARBA" id="ARBA00022670"/>
    </source>
</evidence>
<dbReference type="PANTHER" id="PTHR43330">
    <property type="entry name" value="METHIONINE AMINOPEPTIDASE"/>
    <property type="match status" value="1"/>
</dbReference>